<dbReference type="InterPro" id="IPR007729">
    <property type="entry name" value="DGOK"/>
</dbReference>
<dbReference type="Gene3D" id="3.30.420.310">
    <property type="entry name" value="2-keto-3-deoxy-galactonokinase, C-terminal domain"/>
    <property type="match status" value="1"/>
</dbReference>
<keyword evidence="2" id="KW-1185">Reference proteome</keyword>
<dbReference type="Gene3D" id="3.30.420.300">
    <property type="entry name" value="2-keto-3-deoxy-galactonokinase, substrate binding domain"/>
    <property type="match status" value="1"/>
</dbReference>
<dbReference type="RefSeq" id="WP_093560832.1">
    <property type="nucleotide sequence ID" value="NZ_FPBO01000052.1"/>
</dbReference>
<evidence type="ECO:0000313" key="2">
    <source>
        <dbReference type="Proteomes" id="UP000199391"/>
    </source>
</evidence>
<sequence length="359" mass="36496">MGNDQGGRKLVGIDWGTTNRRAYVLDGSGACLRSHGDGLGLLAVREHLGGRFDEALLSLLDELDAGPDPKVLMSGMVGSAQGWQEAPYLDCSVPLEALRGAAVPVRGAPEGRDWRIVPGYCCRHGEIDVMRGEEIQLLGALALGHGDGWVVLPGTHSKWVLLCHGRVAKLATYMTGELFAMLSSGGTLAQVMAASGGARHARAADDAAGAAGVLADAADADDSGAGAGAGAGANAAAAAARAGLFAGAMRAQRREALSHALFGVRASVVAGAMPAAQARSCVSGLLIGAEFSAALAMPGEGAGDRRAEKACQAGAVRLIASPALGELYAQVAEMYNVRVIMLEPDVVYCAALAQFLPGG</sequence>
<name>A0A1I7M3C6_9BURK</name>
<dbReference type="InterPro" id="IPR042258">
    <property type="entry name" value="DGOK_N"/>
</dbReference>
<reference evidence="2" key="1">
    <citation type="submission" date="2016-10" db="EMBL/GenBank/DDBJ databases">
        <authorList>
            <person name="Varghese N."/>
            <person name="Submissions S."/>
        </authorList>
    </citation>
    <scope>NUCLEOTIDE SEQUENCE [LARGE SCALE GENOMIC DNA]</scope>
    <source>
        <strain evidence="2">CGMCC 1.11014</strain>
    </source>
</reference>
<keyword evidence="1" id="KW-0808">Transferase</keyword>
<organism evidence="1 2">
    <name type="scientific">Pseudoduganella namucuonensis</name>
    <dbReference type="NCBI Taxonomy" id="1035707"/>
    <lineage>
        <taxon>Bacteria</taxon>
        <taxon>Pseudomonadati</taxon>
        <taxon>Pseudomonadota</taxon>
        <taxon>Betaproteobacteria</taxon>
        <taxon>Burkholderiales</taxon>
        <taxon>Oxalobacteraceae</taxon>
        <taxon>Telluria group</taxon>
        <taxon>Pseudoduganella</taxon>
    </lineage>
</organism>
<dbReference type="GO" id="GO:0034194">
    <property type="term" value="P:D-galactonate catabolic process"/>
    <property type="evidence" value="ECO:0007669"/>
    <property type="project" value="InterPro"/>
</dbReference>
<dbReference type="EMBL" id="FPBO01000052">
    <property type="protein sequence ID" value="SFV16461.1"/>
    <property type="molecule type" value="Genomic_DNA"/>
</dbReference>
<protein>
    <submittedName>
        <fullName evidence="1">2-keto-3-deoxy-galactonokinase</fullName>
    </submittedName>
</protein>
<gene>
    <name evidence="1" type="ORF">SAMN05216552_105214</name>
</gene>
<accession>A0A1I7M3C6</accession>
<dbReference type="GO" id="GO:0008671">
    <property type="term" value="F:2-dehydro-3-deoxygalactonokinase activity"/>
    <property type="evidence" value="ECO:0007669"/>
    <property type="project" value="InterPro"/>
</dbReference>
<dbReference type="InterPro" id="IPR042257">
    <property type="entry name" value="DGOK_C"/>
</dbReference>
<dbReference type="Pfam" id="PF05035">
    <property type="entry name" value="DGOK"/>
    <property type="match status" value="2"/>
</dbReference>
<proteinExistence type="predicted"/>
<keyword evidence="1" id="KW-0418">Kinase</keyword>
<dbReference type="OrthoDB" id="256574at2"/>
<dbReference type="STRING" id="1035707.SAMN05216552_105214"/>
<dbReference type="AlphaFoldDB" id="A0A1I7M3C6"/>
<dbReference type="Proteomes" id="UP000199391">
    <property type="component" value="Unassembled WGS sequence"/>
</dbReference>
<evidence type="ECO:0000313" key="1">
    <source>
        <dbReference type="EMBL" id="SFV16461.1"/>
    </source>
</evidence>